<keyword evidence="3" id="KW-1185">Reference proteome</keyword>
<dbReference type="AlphaFoldDB" id="A0A8C6SD43"/>
<evidence type="ECO:0000313" key="2">
    <source>
        <dbReference type="Ensembl" id="ENSNMLP00000005087.1"/>
    </source>
</evidence>
<dbReference type="GO" id="GO:0003677">
    <property type="term" value="F:DNA binding"/>
    <property type="evidence" value="ECO:0007669"/>
    <property type="project" value="InterPro"/>
</dbReference>
<reference evidence="2" key="2">
    <citation type="submission" date="2025-09" db="UniProtKB">
        <authorList>
            <consortium name="Ensembl"/>
        </authorList>
    </citation>
    <scope>IDENTIFICATION</scope>
</reference>
<reference evidence="2" key="1">
    <citation type="submission" date="2025-08" db="UniProtKB">
        <authorList>
            <consortium name="Ensembl"/>
        </authorList>
    </citation>
    <scope>IDENTIFICATION</scope>
</reference>
<evidence type="ECO:0000313" key="3">
    <source>
        <dbReference type="Proteomes" id="UP000694523"/>
    </source>
</evidence>
<proteinExistence type="predicted"/>
<dbReference type="InterPro" id="IPR007889">
    <property type="entry name" value="HTH_Psq"/>
</dbReference>
<dbReference type="Pfam" id="PF05225">
    <property type="entry name" value="HTH_psq"/>
    <property type="match status" value="1"/>
</dbReference>
<dbReference type="Ensembl" id="ENSNMLT00000005827.1">
    <property type="protein sequence ID" value="ENSNMLP00000005087.1"/>
    <property type="gene ID" value="ENSNMLG00000003690.1"/>
</dbReference>
<dbReference type="Proteomes" id="UP000694523">
    <property type="component" value="Unplaced"/>
</dbReference>
<accession>A0A8C6SD43</accession>
<protein>
    <recommendedName>
        <fullName evidence="1">HTH psq-type domain-containing protein</fullName>
    </recommendedName>
</protein>
<feature type="domain" description="HTH psq-type" evidence="1">
    <location>
        <begin position="23"/>
        <end position="47"/>
    </location>
</feature>
<organism evidence="2 3">
    <name type="scientific">Neogobius melanostomus</name>
    <name type="common">round goby</name>
    <dbReference type="NCBI Taxonomy" id="47308"/>
    <lineage>
        <taxon>Eukaryota</taxon>
        <taxon>Metazoa</taxon>
        <taxon>Chordata</taxon>
        <taxon>Craniata</taxon>
        <taxon>Vertebrata</taxon>
        <taxon>Euteleostomi</taxon>
        <taxon>Actinopterygii</taxon>
        <taxon>Neopterygii</taxon>
        <taxon>Teleostei</taxon>
        <taxon>Neoteleostei</taxon>
        <taxon>Acanthomorphata</taxon>
        <taxon>Gobiaria</taxon>
        <taxon>Gobiiformes</taxon>
        <taxon>Gobioidei</taxon>
        <taxon>Gobiidae</taxon>
        <taxon>Benthophilinae</taxon>
        <taxon>Neogobiini</taxon>
        <taxon>Neogobius</taxon>
    </lineage>
</organism>
<sequence>INSDRTTYLESLKKAAEQHEKHGVSVRKAAANFGLSNSTLQRFLKQNEDGRANFGYQNCKTLAEHIRELDHQFHGLTARKCRALAYEFARRNHLEKTPKGWEENRMAGNISNDKSLGGKFVNNFKLLWNVSFFYVTSAAFGGSL</sequence>
<name>A0A8C6SD43_9GOBI</name>
<evidence type="ECO:0000259" key="1">
    <source>
        <dbReference type="Pfam" id="PF05225"/>
    </source>
</evidence>